<proteinExistence type="predicted"/>
<reference evidence="2 3" key="1">
    <citation type="submission" date="2022-01" db="EMBL/GenBank/DDBJ databases">
        <title>Novel bile acid biosynthetic pathways are enriched in the microbiome of centenarians.</title>
        <authorList>
            <person name="Sato Y."/>
            <person name="Atarashi K."/>
            <person name="Plichta R.D."/>
            <person name="Arai Y."/>
            <person name="Sasajima S."/>
            <person name="Kearney M.S."/>
            <person name="Suda W."/>
            <person name="Takeshita K."/>
            <person name="Sasaki T."/>
            <person name="Okamoto S."/>
            <person name="Skelly N.A."/>
            <person name="Okamura Y."/>
            <person name="Vlamakis H."/>
            <person name="Li Y."/>
            <person name="Tanoue T."/>
            <person name="Takei H."/>
            <person name="Nittono H."/>
            <person name="Narushima S."/>
            <person name="Irie J."/>
            <person name="Itoh H."/>
            <person name="Moriya K."/>
            <person name="Sugiura Y."/>
            <person name="Suematsu M."/>
            <person name="Moritoki N."/>
            <person name="Shibata S."/>
            <person name="Littman R.D."/>
            <person name="Fischbach A.M."/>
            <person name="Uwamino Y."/>
            <person name="Inoue T."/>
            <person name="Honda A."/>
            <person name="Hattori M."/>
            <person name="Murai T."/>
            <person name="Xavier J.R."/>
            <person name="Hirose N."/>
            <person name="Honda K."/>
        </authorList>
    </citation>
    <scope>NUCLEOTIDE SEQUENCE [LARGE SCALE GENOMIC DNA]</scope>
    <source>
        <strain evidence="2 3">CE91-St30</strain>
    </source>
</reference>
<keyword evidence="1" id="KW-1133">Transmembrane helix</keyword>
<keyword evidence="1" id="KW-0472">Membrane</keyword>
<keyword evidence="1" id="KW-0812">Transmembrane</keyword>
<keyword evidence="3" id="KW-1185">Reference proteome</keyword>
<dbReference type="EMBL" id="AP025564">
    <property type="protein sequence ID" value="BDE97408.1"/>
    <property type="molecule type" value="Genomic_DNA"/>
</dbReference>
<feature type="transmembrane region" description="Helical" evidence="1">
    <location>
        <begin position="18"/>
        <end position="35"/>
    </location>
</feature>
<evidence type="ECO:0000313" key="3">
    <source>
        <dbReference type="Proteomes" id="UP001320544"/>
    </source>
</evidence>
<gene>
    <name evidence="2" type="ORF">CE91St30_27410</name>
</gene>
<organism evidence="2 3">
    <name type="scientific">Raoultibacter timonensis</name>
    <dbReference type="NCBI Taxonomy" id="1907662"/>
    <lineage>
        <taxon>Bacteria</taxon>
        <taxon>Bacillati</taxon>
        <taxon>Actinomycetota</taxon>
        <taxon>Coriobacteriia</taxon>
        <taxon>Eggerthellales</taxon>
        <taxon>Eggerthellaceae</taxon>
        <taxon>Raoultibacter</taxon>
    </lineage>
</organism>
<accession>A0ABM7WLX0</accession>
<evidence type="ECO:0008006" key="4">
    <source>
        <dbReference type="Google" id="ProtNLM"/>
    </source>
</evidence>
<protein>
    <recommendedName>
        <fullName evidence="4">DUF4359 domain-containing protein</fullName>
    </recommendedName>
</protein>
<dbReference type="Proteomes" id="UP001320544">
    <property type="component" value="Chromosome"/>
</dbReference>
<sequence length="108" mass="12253">MYHELTTKQIRRRTRKRITTFFCIVALVCGCWFANNAINANLREQGAVSVRNAILNSAKQACAIEGSYPTSIEYLEQNYGLSINRDDYAITYQVFAENVMPSVVVLPK</sequence>
<evidence type="ECO:0000313" key="2">
    <source>
        <dbReference type="EMBL" id="BDE97408.1"/>
    </source>
</evidence>
<name>A0ABM7WLX0_9ACTN</name>
<evidence type="ECO:0000256" key="1">
    <source>
        <dbReference type="SAM" id="Phobius"/>
    </source>
</evidence>
<dbReference type="RefSeq" id="WP_244386692.1">
    <property type="nucleotide sequence ID" value="NZ_AP025564.1"/>
</dbReference>